<keyword evidence="2" id="KW-0695">RNA-directed DNA polymerase</keyword>
<dbReference type="PROSITE" id="PS50879">
    <property type="entry name" value="RNASE_H_1"/>
    <property type="match status" value="1"/>
</dbReference>
<dbReference type="InterPro" id="IPR012337">
    <property type="entry name" value="RNaseH-like_sf"/>
</dbReference>
<dbReference type="Pfam" id="PF13456">
    <property type="entry name" value="RVT_3"/>
    <property type="match status" value="1"/>
</dbReference>
<name>A0A951QUX8_9CYAN</name>
<evidence type="ECO:0000313" key="3">
    <source>
        <dbReference type="Proteomes" id="UP000729701"/>
    </source>
</evidence>
<reference evidence="2" key="1">
    <citation type="submission" date="2021-05" db="EMBL/GenBank/DDBJ databases">
        <authorList>
            <person name="Pietrasiak N."/>
            <person name="Ward R."/>
            <person name="Stajich J.E."/>
            <person name="Kurbessoian T."/>
        </authorList>
    </citation>
    <scope>NUCLEOTIDE SEQUENCE</scope>
    <source>
        <strain evidence="2">GSE-NOS-MK-12-04C</strain>
    </source>
</reference>
<feature type="domain" description="RNase H type-1" evidence="1">
    <location>
        <begin position="5"/>
        <end position="88"/>
    </location>
</feature>
<dbReference type="InterPro" id="IPR002156">
    <property type="entry name" value="RNaseH_domain"/>
</dbReference>
<accession>A0A951QUX8</accession>
<dbReference type="EMBL" id="JAHHGZ010000082">
    <property type="protein sequence ID" value="MBW4672469.1"/>
    <property type="molecule type" value="Genomic_DNA"/>
</dbReference>
<dbReference type="GO" id="GO:0003964">
    <property type="term" value="F:RNA-directed DNA polymerase activity"/>
    <property type="evidence" value="ECO:0007669"/>
    <property type="project" value="UniProtKB-KW"/>
</dbReference>
<gene>
    <name evidence="2" type="ORF">KME60_34900</name>
</gene>
<protein>
    <submittedName>
        <fullName evidence="2">Reverse transcriptase-like protein</fullName>
    </submittedName>
</protein>
<dbReference type="PANTHER" id="PTHR48475:SF1">
    <property type="entry name" value="RNASE H TYPE-1 DOMAIN-CONTAINING PROTEIN"/>
    <property type="match status" value="1"/>
</dbReference>
<dbReference type="GO" id="GO:0004523">
    <property type="term" value="F:RNA-DNA hybrid ribonuclease activity"/>
    <property type="evidence" value="ECO:0007669"/>
    <property type="project" value="InterPro"/>
</dbReference>
<dbReference type="GO" id="GO:0003676">
    <property type="term" value="F:nucleic acid binding"/>
    <property type="evidence" value="ECO:0007669"/>
    <property type="project" value="InterPro"/>
</dbReference>
<keyword evidence="2" id="KW-0808">Transferase</keyword>
<evidence type="ECO:0000259" key="1">
    <source>
        <dbReference type="PROSITE" id="PS50879"/>
    </source>
</evidence>
<dbReference type="SUPFAM" id="SSF53098">
    <property type="entry name" value="Ribonuclease H-like"/>
    <property type="match status" value="1"/>
</dbReference>
<sequence>METYTNDWTFIYFDGAAEPSNPGPAAGAAVIDLPTGESLIATVDLGVQTNNVAEYSGAIAGLKRALELGCKRIKLFGDSQLVIYIMSA</sequence>
<dbReference type="Gene3D" id="3.30.420.10">
    <property type="entry name" value="Ribonuclease H-like superfamily/Ribonuclease H"/>
    <property type="match status" value="1"/>
</dbReference>
<organism evidence="2 3">
    <name type="scientific">Cyanomargarita calcarea GSE-NOS-MK-12-04C</name>
    <dbReference type="NCBI Taxonomy" id="2839659"/>
    <lineage>
        <taxon>Bacteria</taxon>
        <taxon>Bacillati</taxon>
        <taxon>Cyanobacteriota</taxon>
        <taxon>Cyanophyceae</taxon>
        <taxon>Nostocales</taxon>
        <taxon>Cyanomargaritaceae</taxon>
        <taxon>Cyanomargarita</taxon>
    </lineage>
</organism>
<dbReference type="PANTHER" id="PTHR48475">
    <property type="entry name" value="RIBONUCLEASE H"/>
    <property type="match status" value="1"/>
</dbReference>
<dbReference type="AlphaFoldDB" id="A0A951QUX8"/>
<comment type="caution">
    <text evidence="2">The sequence shown here is derived from an EMBL/GenBank/DDBJ whole genome shotgun (WGS) entry which is preliminary data.</text>
</comment>
<dbReference type="InterPro" id="IPR036397">
    <property type="entry name" value="RNaseH_sf"/>
</dbReference>
<reference evidence="2" key="2">
    <citation type="journal article" date="2022" name="Microbiol. Resour. Announc.">
        <title>Metagenome Sequencing to Explore Phylogenomics of Terrestrial Cyanobacteria.</title>
        <authorList>
            <person name="Ward R.D."/>
            <person name="Stajich J.E."/>
            <person name="Johansen J.R."/>
            <person name="Huntemann M."/>
            <person name="Clum A."/>
            <person name="Foster B."/>
            <person name="Foster B."/>
            <person name="Roux S."/>
            <person name="Palaniappan K."/>
            <person name="Varghese N."/>
            <person name="Mukherjee S."/>
            <person name="Reddy T.B.K."/>
            <person name="Daum C."/>
            <person name="Copeland A."/>
            <person name="Chen I.A."/>
            <person name="Ivanova N.N."/>
            <person name="Kyrpides N.C."/>
            <person name="Shapiro N."/>
            <person name="Eloe-Fadrosh E.A."/>
            <person name="Pietrasiak N."/>
        </authorList>
    </citation>
    <scope>NUCLEOTIDE SEQUENCE</scope>
    <source>
        <strain evidence="2">GSE-NOS-MK-12-04C</strain>
    </source>
</reference>
<proteinExistence type="predicted"/>
<keyword evidence="2" id="KW-0548">Nucleotidyltransferase</keyword>
<evidence type="ECO:0000313" key="2">
    <source>
        <dbReference type="EMBL" id="MBW4672469.1"/>
    </source>
</evidence>
<dbReference type="Proteomes" id="UP000729701">
    <property type="component" value="Unassembled WGS sequence"/>
</dbReference>